<keyword evidence="3" id="KW-0238">DNA-binding</keyword>
<evidence type="ECO:0000256" key="3">
    <source>
        <dbReference type="ARBA" id="ARBA00023125"/>
    </source>
</evidence>
<evidence type="ECO:0000313" key="6">
    <source>
        <dbReference type="EMBL" id="MFD1224373.1"/>
    </source>
</evidence>
<dbReference type="EMBL" id="JBHTLU010000045">
    <property type="protein sequence ID" value="MFD1224373.1"/>
    <property type="molecule type" value="Genomic_DNA"/>
</dbReference>
<dbReference type="InterPro" id="IPR000847">
    <property type="entry name" value="LysR_HTH_N"/>
</dbReference>
<evidence type="ECO:0000256" key="4">
    <source>
        <dbReference type="ARBA" id="ARBA00023163"/>
    </source>
</evidence>
<keyword evidence="7" id="KW-1185">Reference proteome</keyword>
<dbReference type="Pfam" id="PF00126">
    <property type="entry name" value="HTH_1"/>
    <property type="match status" value="1"/>
</dbReference>
<comment type="caution">
    <text evidence="6">The sequence shown here is derived from an EMBL/GenBank/DDBJ whole genome shotgun (WGS) entry which is preliminary data.</text>
</comment>
<dbReference type="InterPro" id="IPR036388">
    <property type="entry name" value="WH-like_DNA-bd_sf"/>
</dbReference>
<dbReference type="PANTHER" id="PTHR30419">
    <property type="entry name" value="HTH-TYPE TRANSCRIPTIONAL REGULATOR YBHD"/>
    <property type="match status" value="1"/>
</dbReference>
<evidence type="ECO:0000259" key="5">
    <source>
        <dbReference type="PROSITE" id="PS50931"/>
    </source>
</evidence>
<evidence type="ECO:0000256" key="2">
    <source>
        <dbReference type="ARBA" id="ARBA00023015"/>
    </source>
</evidence>
<organism evidence="6 7">
    <name type="scientific">Paenibacillus vulneris</name>
    <dbReference type="NCBI Taxonomy" id="1133364"/>
    <lineage>
        <taxon>Bacteria</taxon>
        <taxon>Bacillati</taxon>
        <taxon>Bacillota</taxon>
        <taxon>Bacilli</taxon>
        <taxon>Bacillales</taxon>
        <taxon>Paenibacillaceae</taxon>
        <taxon>Paenibacillus</taxon>
    </lineage>
</organism>
<sequence>MDMRHLQYFLEVAHWKSFTKAAQSLYITQPTISKMIKNLEEELGVVLFDRIGRRIELTDAGAVLLTQAQHMVKSFEEMTSHLDELMKVQRGRIRIGLPPMVGSNFFPQVIGKFREQYPGITLQLFEYGSKKVEAEVGAGELDIGVILLPTNEELFNFYSFVKQRLMLVVHSSHPLAEKEEASLMDLKDESFLLFHEDFALHDRIIAECERLGFFPNVVYKSSQWDFITEMAAANLGIALLPEAICRELDTRRLRTIPLTKPAIPWHLAMIWRKDSYLSFAAREWIAFTQSMLRQPV</sequence>
<dbReference type="SUPFAM" id="SSF53850">
    <property type="entry name" value="Periplasmic binding protein-like II"/>
    <property type="match status" value="1"/>
</dbReference>
<dbReference type="SUPFAM" id="SSF46785">
    <property type="entry name" value="Winged helix' DNA-binding domain"/>
    <property type="match status" value="1"/>
</dbReference>
<dbReference type="CDD" id="cd08438">
    <property type="entry name" value="PBP2_CidR"/>
    <property type="match status" value="1"/>
</dbReference>
<accession>A0ABW3UTZ0</accession>
<keyword evidence="2" id="KW-0805">Transcription regulation</keyword>
<name>A0ABW3UTZ0_9BACL</name>
<reference evidence="7" key="1">
    <citation type="journal article" date="2019" name="Int. J. Syst. Evol. Microbiol.">
        <title>The Global Catalogue of Microorganisms (GCM) 10K type strain sequencing project: providing services to taxonomists for standard genome sequencing and annotation.</title>
        <authorList>
            <consortium name="The Broad Institute Genomics Platform"/>
            <consortium name="The Broad Institute Genome Sequencing Center for Infectious Disease"/>
            <person name="Wu L."/>
            <person name="Ma J."/>
        </authorList>
    </citation>
    <scope>NUCLEOTIDE SEQUENCE [LARGE SCALE GENOMIC DNA]</scope>
    <source>
        <strain evidence="7">CCUG 53270</strain>
    </source>
</reference>
<dbReference type="PRINTS" id="PR00039">
    <property type="entry name" value="HTHLYSR"/>
</dbReference>
<comment type="similarity">
    <text evidence="1">Belongs to the LysR transcriptional regulatory family.</text>
</comment>
<dbReference type="RefSeq" id="WP_345586587.1">
    <property type="nucleotide sequence ID" value="NZ_BAABJG010000004.1"/>
</dbReference>
<protein>
    <submittedName>
        <fullName evidence="6">CidABC operon transcriptional activator CidR</fullName>
    </submittedName>
</protein>
<proteinExistence type="inferred from homology"/>
<dbReference type="Gene3D" id="1.10.10.10">
    <property type="entry name" value="Winged helix-like DNA-binding domain superfamily/Winged helix DNA-binding domain"/>
    <property type="match status" value="1"/>
</dbReference>
<dbReference type="InterPro" id="IPR050950">
    <property type="entry name" value="HTH-type_LysR_regulators"/>
</dbReference>
<keyword evidence="4" id="KW-0804">Transcription</keyword>
<dbReference type="InterPro" id="IPR036390">
    <property type="entry name" value="WH_DNA-bd_sf"/>
</dbReference>
<dbReference type="Gene3D" id="3.40.190.290">
    <property type="match status" value="1"/>
</dbReference>
<evidence type="ECO:0000313" key="7">
    <source>
        <dbReference type="Proteomes" id="UP001597180"/>
    </source>
</evidence>
<dbReference type="NCBIfam" id="NF047520">
    <property type="entry name" value="trans_act_CidR"/>
    <property type="match status" value="1"/>
</dbReference>
<gene>
    <name evidence="6" type="primary">cidR</name>
    <name evidence="6" type="ORF">ACFQ4B_30130</name>
</gene>
<dbReference type="Proteomes" id="UP001597180">
    <property type="component" value="Unassembled WGS sequence"/>
</dbReference>
<feature type="domain" description="HTH lysR-type" evidence="5">
    <location>
        <begin position="1"/>
        <end position="58"/>
    </location>
</feature>
<dbReference type="PROSITE" id="PS50931">
    <property type="entry name" value="HTH_LYSR"/>
    <property type="match status" value="1"/>
</dbReference>
<evidence type="ECO:0000256" key="1">
    <source>
        <dbReference type="ARBA" id="ARBA00009437"/>
    </source>
</evidence>
<dbReference type="PANTHER" id="PTHR30419:SF8">
    <property type="entry name" value="NITROGEN ASSIMILATION TRANSCRIPTIONAL ACTIVATOR-RELATED"/>
    <property type="match status" value="1"/>
</dbReference>
<dbReference type="Pfam" id="PF03466">
    <property type="entry name" value="LysR_substrate"/>
    <property type="match status" value="1"/>
</dbReference>
<dbReference type="InterPro" id="IPR005119">
    <property type="entry name" value="LysR_subst-bd"/>
</dbReference>